<evidence type="ECO:0000313" key="7">
    <source>
        <dbReference type="EMBL" id="TCK61537.1"/>
    </source>
</evidence>
<evidence type="ECO:0000256" key="1">
    <source>
        <dbReference type="ARBA" id="ARBA00001933"/>
    </source>
</evidence>
<name>A0A4R1KBQ8_9BACT</name>
<dbReference type="GO" id="GO:0006520">
    <property type="term" value="P:amino acid metabolic process"/>
    <property type="evidence" value="ECO:0007669"/>
    <property type="project" value="InterPro"/>
</dbReference>
<dbReference type="Gene3D" id="3.90.1150.10">
    <property type="entry name" value="Aspartate Aminotransferase, domain 1"/>
    <property type="match status" value="1"/>
</dbReference>
<keyword evidence="4 7" id="KW-0808">Transferase</keyword>
<dbReference type="InterPro" id="IPR015424">
    <property type="entry name" value="PyrdxlP-dep_Trfase"/>
</dbReference>
<dbReference type="Proteomes" id="UP000294614">
    <property type="component" value="Unassembled WGS sequence"/>
</dbReference>
<dbReference type="SUPFAM" id="SSF53383">
    <property type="entry name" value="PLP-dependent transferases"/>
    <property type="match status" value="1"/>
</dbReference>
<dbReference type="InterPro" id="IPR004839">
    <property type="entry name" value="Aminotransferase_I/II_large"/>
</dbReference>
<evidence type="ECO:0000256" key="5">
    <source>
        <dbReference type="ARBA" id="ARBA00022898"/>
    </source>
</evidence>
<dbReference type="Pfam" id="PF00155">
    <property type="entry name" value="Aminotran_1_2"/>
    <property type="match status" value="1"/>
</dbReference>
<protein>
    <submittedName>
        <fullName evidence="7">Aspartate/methionine/tyrosine aminotransferase</fullName>
    </submittedName>
</protein>
<dbReference type="AlphaFoldDB" id="A0A4R1KBQ8"/>
<evidence type="ECO:0000256" key="2">
    <source>
        <dbReference type="ARBA" id="ARBA00007441"/>
    </source>
</evidence>
<dbReference type="OrthoDB" id="9762162at2"/>
<sequence length="436" mass="48219">MNPLAKELNEQIAKDSPIVLEMLSDLGKNLFMPKGIITQSAEAKEKAHKFNVTIGIATDKKGPMYLDSVYKYFNDMSAPDLFTYAPSSGKPELRKRWAEKILKDNPTLAGKQISNPVVTNALTHGLKLMGDMFLERGDTLVLPDKFWGNYRLTFVTIGGAEIATFATFNDKGGFNVEAMLEKCRETARIKGKVVVILNFPNNPSGYAPTVSEAHAIADGLVEIAEAGSKVVVITDDAYFGLFYEDDVYPESVFSLLVGRSKNLLPVKLDGATKEHFVWGFRVGFVTFGATAGGDQSGMMAALEKKLTGLIRGTISNCPHPSQSIVLKALNDPKFDEQRAEKVKIMKGRALSFKKVLADNNFSDEFVPYPFNSGYFMCLKLKNVDAEELRIYLLNQYGIGTISASSTDLRLAFSCLDEADTPELFKYIYQACKELHK</sequence>
<feature type="domain" description="Aminotransferase class I/classII large" evidence="6">
    <location>
        <begin position="48"/>
        <end position="426"/>
    </location>
</feature>
<dbReference type="PANTHER" id="PTHR46383">
    <property type="entry name" value="ASPARTATE AMINOTRANSFERASE"/>
    <property type="match status" value="1"/>
</dbReference>
<accession>A0A4R1KBQ8</accession>
<keyword evidence="5" id="KW-0663">Pyridoxal phosphate</keyword>
<evidence type="ECO:0000259" key="6">
    <source>
        <dbReference type="Pfam" id="PF00155"/>
    </source>
</evidence>
<keyword evidence="3 7" id="KW-0032">Aminotransferase</keyword>
<dbReference type="InterPro" id="IPR050596">
    <property type="entry name" value="AspAT/PAT-like"/>
</dbReference>
<evidence type="ECO:0000256" key="4">
    <source>
        <dbReference type="ARBA" id="ARBA00022679"/>
    </source>
</evidence>
<organism evidence="7 8">
    <name type="scientific">Seleniivibrio woodruffii</name>
    <dbReference type="NCBI Taxonomy" id="1078050"/>
    <lineage>
        <taxon>Bacteria</taxon>
        <taxon>Pseudomonadati</taxon>
        <taxon>Deferribacterota</taxon>
        <taxon>Deferribacteres</taxon>
        <taxon>Deferribacterales</taxon>
        <taxon>Geovibrionaceae</taxon>
        <taxon>Seleniivibrio</taxon>
    </lineage>
</organism>
<dbReference type="InterPro" id="IPR015422">
    <property type="entry name" value="PyrdxlP-dep_Trfase_small"/>
</dbReference>
<dbReference type="GO" id="GO:0030170">
    <property type="term" value="F:pyridoxal phosphate binding"/>
    <property type="evidence" value="ECO:0007669"/>
    <property type="project" value="InterPro"/>
</dbReference>
<dbReference type="PANTHER" id="PTHR46383:SF1">
    <property type="entry name" value="ASPARTATE AMINOTRANSFERASE"/>
    <property type="match status" value="1"/>
</dbReference>
<dbReference type="NCBIfam" id="NF006388">
    <property type="entry name" value="PRK08637.1"/>
    <property type="match status" value="1"/>
</dbReference>
<dbReference type="GO" id="GO:0008483">
    <property type="term" value="F:transaminase activity"/>
    <property type="evidence" value="ECO:0007669"/>
    <property type="project" value="UniProtKB-KW"/>
</dbReference>
<dbReference type="EMBL" id="SMGG01000003">
    <property type="protein sequence ID" value="TCK61537.1"/>
    <property type="molecule type" value="Genomic_DNA"/>
</dbReference>
<keyword evidence="8" id="KW-1185">Reference proteome</keyword>
<dbReference type="InterPro" id="IPR015421">
    <property type="entry name" value="PyrdxlP-dep_Trfase_major"/>
</dbReference>
<dbReference type="Gene3D" id="3.40.640.10">
    <property type="entry name" value="Type I PLP-dependent aspartate aminotransferase-like (Major domain)"/>
    <property type="match status" value="1"/>
</dbReference>
<reference evidence="7 8" key="1">
    <citation type="submission" date="2019-03" db="EMBL/GenBank/DDBJ databases">
        <title>Genomic Encyclopedia of Type Strains, Phase IV (KMG-IV): sequencing the most valuable type-strain genomes for metagenomic binning, comparative biology and taxonomic classification.</title>
        <authorList>
            <person name="Goeker M."/>
        </authorList>
    </citation>
    <scope>NUCLEOTIDE SEQUENCE [LARGE SCALE GENOMIC DNA]</scope>
    <source>
        <strain evidence="7 8">DSM 24984</strain>
    </source>
</reference>
<comment type="similarity">
    <text evidence="2">Belongs to the class-I pyridoxal-phosphate-dependent aminotransferase family.</text>
</comment>
<comment type="caution">
    <text evidence="7">The sequence shown here is derived from an EMBL/GenBank/DDBJ whole genome shotgun (WGS) entry which is preliminary data.</text>
</comment>
<dbReference type="RefSeq" id="WP_132870911.1">
    <property type="nucleotide sequence ID" value="NZ_JAJUHT010000003.1"/>
</dbReference>
<evidence type="ECO:0000313" key="8">
    <source>
        <dbReference type="Proteomes" id="UP000294614"/>
    </source>
</evidence>
<comment type="cofactor">
    <cofactor evidence="1">
        <name>pyridoxal 5'-phosphate</name>
        <dbReference type="ChEBI" id="CHEBI:597326"/>
    </cofactor>
</comment>
<gene>
    <name evidence="7" type="ORF">C8D98_0037</name>
</gene>
<proteinExistence type="inferred from homology"/>
<dbReference type="CDD" id="cd00609">
    <property type="entry name" value="AAT_like"/>
    <property type="match status" value="1"/>
</dbReference>
<evidence type="ECO:0000256" key="3">
    <source>
        <dbReference type="ARBA" id="ARBA00022576"/>
    </source>
</evidence>